<dbReference type="AlphaFoldDB" id="A0A370GP12"/>
<dbReference type="OrthoDB" id="2957942at2"/>
<organism evidence="1 2">
    <name type="scientific">Falsibacillus pallidus</name>
    <dbReference type="NCBI Taxonomy" id="493781"/>
    <lineage>
        <taxon>Bacteria</taxon>
        <taxon>Bacillati</taxon>
        <taxon>Bacillota</taxon>
        <taxon>Bacilli</taxon>
        <taxon>Bacillales</taxon>
        <taxon>Bacillaceae</taxon>
        <taxon>Falsibacillus</taxon>
    </lineage>
</organism>
<accession>A0A370GP12</accession>
<proteinExistence type="predicted"/>
<evidence type="ECO:0008006" key="3">
    <source>
        <dbReference type="Google" id="ProtNLM"/>
    </source>
</evidence>
<comment type="caution">
    <text evidence="1">The sequence shown here is derived from an EMBL/GenBank/DDBJ whole genome shotgun (WGS) entry which is preliminary data.</text>
</comment>
<evidence type="ECO:0000313" key="2">
    <source>
        <dbReference type="Proteomes" id="UP000255326"/>
    </source>
</evidence>
<keyword evidence="2" id="KW-1185">Reference proteome</keyword>
<gene>
    <name evidence="1" type="ORF">DFR59_10231</name>
</gene>
<sequence>MEKKRKNGTKLLWIVGLVAAIFVINAFIGEDAPKGNVSHAENTKEWKELLYKNAPGLKKAEAEGSVKEIKKDIQIPNSEKQIHMEQMWLNGKELYALYSIDADEKTGMLKNPGNKLPYIVSVDFMHSTLPTEPKDTANKPPKGVFYDHQMHYVLKMNSFDDFGEIPEVHLDGEYPMRILFKMNGDIVVMDDVQFPIKFDYKEPILHTWNINKTIQAGERKITIEKIEVFEKMSFLYLKYDSAYKEESLDGVDLVIHSDQKEQRLLRYQMGLNGEEKVYKLGFESFNKTPKSIGFYLNGISWFGNEEVQFDLNDVQKMMEGHEEGRILHSKVYEKNNAKIFLENMTLNNQGFNIFIGLDPGRTSDKNEPYLDDQILTPGYGGTDGKYRIPLQVTVQNEKGEYAQVSNVFRSDGSTANGVTVPFYFYELAKDMHVKINHLKYKIDLSEDVTATIKEENK</sequence>
<dbReference type="EMBL" id="QQAY01000002">
    <property type="protein sequence ID" value="RDI45407.1"/>
    <property type="molecule type" value="Genomic_DNA"/>
</dbReference>
<protein>
    <recommendedName>
        <fullName evidence="3">DUF4179 domain-containing protein</fullName>
    </recommendedName>
</protein>
<evidence type="ECO:0000313" key="1">
    <source>
        <dbReference type="EMBL" id="RDI45407.1"/>
    </source>
</evidence>
<dbReference type="RefSeq" id="WP_114744277.1">
    <property type="nucleotide sequence ID" value="NZ_QQAY01000002.1"/>
</dbReference>
<dbReference type="Proteomes" id="UP000255326">
    <property type="component" value="Unassembled WGS sequence"/>
</dbReference>
<reference evidence="1 2" key="1">
    <citation type="submission" date="2018-07" db="EMBL/GenBank/DDBJ databases">
        <title>Genomic Encyclopedia of Type Strains, Phase IV (KMG-IV): sequencing the most valuable type-strain genomes for metagenomic binning, comparative biology and taxonomic classification.</title>
        <authorList>
            <person name="Goeker M."/>
        </authorList>
    </citation>
    <scope>NUCLEOTIDE SEQUENCE [LARGE SCALE GENOMIC DNA]</scope>
    <source>
        <strain evidence="1 2">DSM 25281</strain>
    </source>
</reference>
<name>A0A370GP12_9BACI</name>